<comment type="caution">
    <text evidence="1">The sequence shown here is derived from an EMBL/GenBank/DDBJ whole genome shotgun (WGS) entry which is preliminary data.</text>
</comment>
<dbReference type="EMBL" id="BTRK01000006">
    <property type="protein sequence ID" value="GMR58545.1"/>
    <property type="molecule type" value="Genomic_DNA"/>
</dbReference>
<evidence type="ECO:0000313" key="1">
    <source>
        <dbReference type="EMBL" id="GMR58545.1"/>
    </source>
</evidence>
<dbReference type="Proteomes" id="UP001328107">
    <property type="component" value="Unassembled WGS sequence"/>
</dbReference>
<sequence length="70" mass="8080">MSRSFGFNSRPSADTSLFPIIDRSLIEVHTRISLKISSTRSCIWQKRGYATPRSFFNYHLMNLSISENIP</sequence>
<name>A0AAN5IBZ4_9BILA</name>
<organism evidence="1 2">
    <name type="scientific">Pristionchus mayeri</name>
    <dbReference type="NCBI Taxonomy" id="1317129"/>
    <lineage>
        <taxon>Eukaryota</taxon>
        <taxon>Metazoa</taxon>
        <taxon>Ecdysozoa</taxon>
        <taxon>Nematoda</taxon>
        <taxon>Chromadorea</taxon>
        <taxon>Rhabditida</taxon>
        <taxon>Rhabditina</taxon>
        <taxon>Diplogasteromorpha</taxon>
        <taxon>Diplogasteroidea</taxon>
        <taxon>Neodiplogasteridae</taxon>
        <taxon>Pristionchus</taxon>
    </lineage>
</organism>
<evidence type="ECO:0000313" key="2">
    <source>
        <dbReference type="Proteomes" id="UP001328107"/>
    </source>
</evidence>
<gene>
    <name evidence="1" type="ORF">PMAYCL1PPCAC_28740</name>
</gene>
<accession>A0AAN5IBZ4</accession>
<keyword evidence="2" id="KW-1185">Reference proteome</keyword>
<reference evidence="2" key="1">
    <citation type="submission" date="2022-10" db="EMBL/GenBank/DDBJ databases">
        <title>Genome assembly of Pristionchus species.</title>
        <authorList>
            <person name="Yoshida K."/>
            <person name="Sommer R.J."/>
        </authorList>
    </citation>
    <scope>NUCLEOTIDE SEQUENCE [LARGE SCALE GENOMIC DNA]</scope>
    <source>
        <strain evidence="2">RS5460</strain>
    </source>
</reference>
<proteinExistence type="predicted"/>
<protein>
    <submittedName>
        <fullName evidence="1">Uncharacterized protein</fullName>
    </submittedName>
</protein>
<dbReference type="AlphaFoldDB" id="A0AAN5IBZ4"/>